<keyword evidence="6 8" id="KW-0539">Nucleus</keyword>
<evidence type="ECO:0000256" key="5">
    <source>
        <dbReference type="ARBA" id="ARBA00022694"/>
    </source>
</evidence>
<keyword evidence="5" id="KW-0819">tRNA processing</keyword>
<dbReference type="EMBL" id="BPWL01000002">
    <property type="protein sequence ID" value="GJJ07806.1"/>
    <property type="molecule type" value="Genomic_DNA"/>
</dbReference>
<evidence type="ECO:0000256" key="4">
    <source>
        <dbReference type="ARBA" id="ARBA00016009"/>
    </source>
</evidence>
<evidence type="ECO:0000313" key="10">
    <source>
        <dbReference type="Proteomes" id="UP001050691"/>
    </source>
</evidence>
<gene>
    <name evidence="9" type="ORF">Clacol_002011</name>
</gene>
<protein>
    <recommendedName>
        <fullName evidence="4">EKC/KEOPS complex subunit CGI121</fullName>
    </recommendedName>
    <alternativeName>
        <fullName evidence="3">EKC/KEOPS complex subunit cgi121</fullName>
    </alternativeName>
</protein>
<keyword evidence="10" id="KW-1185">Reference proteome</keyword>
<organism evidence="9 10">
    <name type="scientific">Clathrus columnatus</name>
    <dbReference type="NCBI Taxonomy" id="1419009"/>
    <lineage>
        <taxon>Eukaryota</taxon>
        <taxon>Fungi</taxon>
        <taxon>Dikarya</taxon>
        <taxon>Basidiomycota</taxon>
        <taxon>Agaricomycotina</taxon>
        <taxon>Agaricomycetes</taxon>
        <taxon>Phallomycetidae</taxon>
        <taxon>Phallales</taxon>
        <taxon>Clathraceae</taxon>
        <taxon>Clathrus</taxon>
    </lineage>
</organism>
<dbReference type="GO" id="GO:0005829">
    <property type="term" value="C:cytosol"/>
    <property type="evidence" value="ECO:0007669"/>
    <property type="project" value="TreeGrafter"/>
</dbReference>
<dbReference type="Proteomes" id="UP001050691">
    <property type="component" value="Unassembled WGS sequence"/>
</dbReference>
<evidence type="ECO:0000256" key="7">
    <source>
        <dbReference type="ARBA" id="ARBA00025043"/>
    </source>
</evidence>
<reference evidence="9" key="1">
    <citation type="submission" date="2021-10" db="EMBL/GenBank/DDBJ databases">
        <title>De novo Genome Assembly of Clathrus columnatus (Basidiomycota, Fungi) Using Illumina and Nanopore Sequence Data.</title>
        <authorList>
            <person name="Ogiso-Tanaka E."/>
            <person name="Itagaki H."/>
            <person name="Hosoya T."/>
            <person name="Hosaka K."/>
        </authorList>
    </citation>
    <scope>NUCLEOTIDE SEQUENCE</scope>
    <source>
        <strain evidence="9">MO-923</strain>
    </source>
</reference>
<sequence>MRLEFAYLPDEISVGYIAFFTEVSNASEIKKRIQASFQLQGSEGEKERVKLNFAFIDAKAVSSDTHINAAVTQATLALSQNKMISRSLNTEIAWFLSPGKSIKDAIARYGVSDMTTTIITVKVGPPSLKYDEILQTLNEIILGKLASMDDVKKHADYNMVREYHHIRTGDQYLQLTEKKELDKYTDTIAISYTVAKSIVA</sequence>
<proteinExistence type="inferred from homology"/>
<comment type="subcellular location">
    <subcellularLocation>
        <location evidence="1">Nucleus</location>
    </subcellularLocation>
</comment>
<dbReference type="PANTHER" id="PTHR15840:SF10">
    <property type="entry name" value="EKC_KEOPS COMPLEX SUBUNIT TPRKB"/>
    <property type="match status" value="1"/>
</dbReference>
<evidence type="ECO:0000313" key="9">
    <source>
        <dbReference type="EMBL" id="GJJ07806.1"/>
    </source>
</evidence>
<dbReference type="NCBIfam" id="NF011465">
    <property type="entry name" value="PRK14886.1-1"/>
    <property type="match status" value="1"/>
</dbReference>
<dbReference type="GO" id="GO:0002949">
    <property type="term" value="P:tRNA threonylcarbamoyladenosine modification"/>
    <property type="evidence" value="ECO:0007669"/>
    <property type="project" value="TreeGrafter"/>
</dbReference>
<dbReference type="GO" id="GO:0000408">
    <property type="term" value="C:EKC/KEOPS complex"/>
    <property type="evidence" value="ECO:0007669"/>
    <property type="project" value="TreeGrafter"/>
</dbReference>
<dbReference type="SUPFAM" id="SSF143870">
    <property type="entry name" value="PF0523-like"/>
    <property type="match status" value="1"/>
</dbReference>
<evidence type="ECO:0000256" key="2">
    <source>
        <dbReference type="ARBA" id="ARBA00005546"/>
    </source>
</evidence>
<dbReference type="AlphaFoldDB" id="A0AAV5A5C7"/>
<comment type="function">
    <text evidence="7">Component of the EKC/KEOPS complex that is required for the formation of a threonylcarbamoyl group on adenosine at position 37 (t(6)A37) in tRNAs that read codons beginning with adenine. The complex is probably involved in the transfer of the threonylcarbamoyl moiety of threonylcarbamoyl-AMP (TC-AMP) to the N6 group of A37. CGI121 acts as an allosteric effector that regulates the t(6)A activity of the complex. The EKC/KEOPS complex also promotes both telomere uncapping and telomere elongation. The complex is required for efficient recruitment of transcriptional coactivators. CGI121 is not required for tRNA modification.</text>
</comment>
<evidence type="ECO:0000256" key="8">
    <source>
        <dbReference type="RuleBase" id="RU004398"/>
    </source>
</evidence>
<dbReference type="PANTHER" id="PTHR15840">
    <property type="entry name" value="CGI-121 FAMILY MEMBER"/>
    <property type="match status" value="1"/>
</dbReference>
<dbReference type="InterPro" id="IPR036504">
    <property type="entry name" value="CGI121/TPRKB_sf"/>
</dbReference>
<name>A0AAV5A5C7_9AGAM</name>
<comment type="similarity">
    <text evidence="2 8">Belongs to the CGI121/TPRKB family.</text>
</comment>
<dbReference type="GO" id="GO:0005634">
    <property type="term" value="C:nucleus"/>
    <property type="evidence" value="ECO:0007669"/>
    <property type="project" value="UniProtKB-SubCell"/>
</dbReference>
<evidence type="ECO:0000256" key="1">
    <source>
        <dbReference type="ARBA" id="ARBA00004123"/>
    </source>
</evidence>
<evidence type="ECO:0000256" key="3">
    <source>
        <dbReference type="ARBA" id="ARBA00015316"/>
    </source>
</evidence>
<accession>A0AAV5A5C7</accession>
<comment type="caution">
    <text evidence="9">The sequence shown here is derived from an EMBL/GenBank/DDBJ whole genome shotgun (WGS) entry which is preliminary data.</text>
</comment>
<dbReference type="InterPro" id="IPR013926">
    <property type="entry name" value="CGI121/TPRKB"/>
</dbReference>
<dbReference type="Pfam" id="PF08617">
    <property type="entry name" value="CGI-121"/>
    <property type="match status" value="1"/>
</dbReference>
<evidence type="ECO:0000256" key="6">
    <source>
        <dbReference type="ARBA" id="ARBA00023242"/>
    </source>
</evidence>
<dbReference type="Gene3D" id="3.30.2380.10">
    <property type="entry name" value="CGI121/TPRKB"/>
    <property type="match status" value="1"/>
</dbReference>